<protein>
    <recommendedName>
        <fullName evidence="1">Putative adhesin Stv domain-containing protein</fullName>
    </recommendedName>
</protein>
<reference evidence="2 3" key="1">
    <citation type="submission" date="2016-08" db="EMBL/GenBank/DDBJ databases">
        <authorList>
            <person name="Seilhamer J.J."/>
        </authorList>
    </citation>
    <scope>NUCLEOTIDE SEQUENCE [LARGE SCALE GENOMIC DNA]</scope>
    <source>
        <strain evidence="2 3">CFBP2542</strain>
    </source>
</reference>
<accession>A0A2S7DIS1</accession>
<dbReference type="RefSeq" id="WP_104604937.1">
    <property type="nucleotide sequence ID" value="NZ_CP082217.1"/>
</dbReference>
<evidence type="ECO:0000313" key="2">
    <source>
        <dbReference type="EMBL" id="PPU73634.1"/>
    </source>
</evidence>
<dbReference type="AlphaFoldDB" id="A0A2S7DIS1"/>
<comment type="caution">
    <text evidence="2">The sequence shown here is derived from an EMBL/GenBank/DDBJ whole genome shotgun (WGS) entry which is preliminary data.</text>
</comment>
<organism evidence="2 3">
    <name type="scientific">Xanthomonas cucurbitae</name>
    <dbReference type="NCBI Taxonomy" id="56453"/>
    <lineage>
        <taxon>Bacteria</taxon>
        <taxon>Pseudomonadati</taxon>
        <taxon>Pseudomonadota</taxon>
        <taxon>Gammaproteobacteria</taxon>
        <taxon>Lysobacterales</taxon>
        <taxon>Lysobacteraceae</taxon>
        <taxon>Xanthomonas</taxon>
    </lineage>
</organism>
<dbReference type="EMBL" id="MDED01000041">
    <property type="protein sequence ID" value="PPU73634.1"/>
    <property type="molecule type" value="Genomic_DNA"/>
</dbReference>
<sequence length="224" mass="24801">MVMKERAHDGKAPVELGEKLYFFKSSTPGVDQCLIWGHAGLLWGHGQYMIPSGIRLYFFSAPGERVKSEPGRMIRSGWMQDSDTNNKVHVPERHPSSLVPDYILTKAIGSGFSGTRTVAGRVEKSKYGYDSIRKDMGYNAIAQKSAPPPDYPFDEAKPGDWSTHVVSVRRRWKEGKSVQLSEVITAVCAHDDSVRRFYFGGCRGDASGSYLMSAFVKAGIAFIA</sequence>
<dbReference type="InterPro" id="IPR049002">
    <property type="entry name" value="Stv"/>
</dbReference>
<evidence type="ECO:0000313" key="3">
    <source>
        <dbReference type="Proteomes" id="UP000239561"/>
    </source>
</evidence>
<feature type="domain" description="Putative adhesin Stv" evidence="1">
    <location>
        <begin position="32"/>
        <end position="203"/>
    </location>
</feature>
<dbReference type="Proteomes" id="UP000239561">
    <property type="component" value="Unassembled WGS sequence"/>
</dbReference>
<gene>
    <name evidence="2" type="ORF">XcuCFBP2542_16170</name>
</gene>
<dbReference type="Pfam" id="PF21527">
    <property type="entry name" value="Stv"/>
    <property type="match status" value="1"/>
</dbReference>
<evidence type="ECO:0000259" key="1">
    <source>
        <dbReference type="Pfam" id="PF21527"/>
    </source>
</evidence>
<name>A0A2S7DIS1_9XANT</name>
<proteinExistence type="predicted"/>